<organism evidence="2 3">
    <name type="scientific">Mycobacterium gordonae</name>
    <dbReference type="NCBI Taxonomy" id="1778"/>
    <lineage>
        <taxon>Bacteria</taxon>
        <taxon>Bacillati</taxon>
        <taxon>Actinomycetota</taxon>
        <taxon>Actinomycetes</taxon>
        <taxon>Mycobacteriales</taxon>
        <taxon>Mycobacteriaceae</taxon>
        <taxon>Mycobacterium</taxon>
    </lineage>
</organism>
<comment type="caution">
    <text evidence="2">The sequence shown here is derived from an EMBL/GenBank/DDBJ whole genome shotgun (WGS) entry which is preliminary data.</text>
</comment>
<dbReference type="OrthoDB" id="4703698at2"/>
<dbReference type="RefSeq" id="WP_055581379.1">
    <property type="nucleotide sequence ID" value="NZ_LKTM01000372.1"/>
</dbReference>
<evidence type="ECO:0000313" key="2">
    <source>
        <dbReference type="EMBL" id="KQH75524.1"/>
    </source>
</evidence>
<name>A0A0Q2X228_MYCGO</name>
<protein>
    <recommendedName>
        <fullName evidence="4">MFS transporter</fullName>
    </recommendedName>
</protein>
<reference evidence="2 3" key="1">
    <citation type="submission" date="2015-10" db="EMBL/GenBank/DDBJ databases">
        <title>Mycobacterium gordonae draft genome assembly.</title>
        <authorList>
            <person name="Ustinova V."/>
            <person name="Smirnova T."/>
            <person name="Blagodatskikh K."/>
            <person name="Varlamov D."/>
            <person name="Larionova E."/>
            <person name="Chernousova L."/>
        </authorList>
    </citation>
    <scope>NUCLEOTIDE SEQUENCE [LARGE SCALE GENOMIC DNA]</scope>
    <source>
        <strain evidence="2 3">CTRI 14-8773</strain>
    </source>
</reference>
<dbReference type="InterPro" id="IPR036259">
    <property type="entry name" value="MFS_trans_sf"/>
</dbReference>
<proteinExistence type="predicted"/>
<accession>A0A0Q2X228</accession>
<dbReference type="AlphaFoldDB" id="A0A0Q2X228"/>
<dbReference type="SUPFAM" id="SSF103473">
    <property type="entry name" value="MFS general substrate transporter"/>
    <property type="match status" value="1"/>
</dbReference>
<dbReference type="EMBL" id="LKTM01000372">
    <property type="protein sequence ID" value="KQH75524.1"/>
    <property type="molecule type" value="Genomic_DNA"/>
</dbReference>
<dbReference type="Proteomes" id="UP000051677">
    <property type="component" value="Unassembled WGS sequence"/>
</dbReference>
<evidence type="ECO:0008006" key="4">
    <source>
        <dbReference type="Google" id="ProtNLM"/>
    </source>
</evidence>
<evidence type="ECO:0000256" key="1">
    <source>
        <dbReference type="SAM" id="MobiDB-lite"/>
    </source>
</evidence>
<sequence length="435" mass="44878">MFQTIPSNDPFESRTDGYAAEGGSPSNRCRQLLTYGCAYGSSIQLCSVSAVLPILCAKFGSAWAAGLVFPLFSIAMVAGFAASPLVLGRASHLRHLVLVGGCASMGALIACAAFAAEHRVFVDAVFLVVATGMGVVRGICDGTYRELVAAMLPAHRQGALILTECAVSAVIIVFATLLVVPALSGPGDRELTVLSIGAASMFAASAAGVLIGAFPVRSGAVVPRFGDAMRRTSVIVTSQPAFRKYAIAQAIFIPISLSPTFYALHAPTDGGHSNLSAVIVSSAVGLLVGAVLWRVVHRAAGIRGMLIGSTGMAVAAGVVCVAAHLLELWPQTWVHGLVFALTAAGNQALLAASTEWLGTIAKERDRAILIGFTAAIAALLRLVLGAGMYAAAQQTNASWPVMMLLALEVVAVAAALQGTGRRRPASSDRRRASVI</sequence>
<evidence type="ECO:0000313" key="3">
    <source>
        <dbReference type="Proteomes" id="UP000051677"/>
    </source>
</evidence>
<feature type="region of interest" description="Disordered" evidence="1">
    <location>
        <begin position="1"/>
        <end position="24"/>
    </location>
</feature>
<gene>
    <name evidence="2" type="ORF">AO501_24875</name>
</gene>